<keyword evidence="9" id="KW-1185">Reference proteome</keyword>
<evidence type="ECO:0000256" key="3">
    <source>
        <dbReference type="ARBA" id="ARBA00022692"/>
    </source>
</evidence>
<evidence type="ECO:0000256" key="5">
    <source>
        <dbReference type="ARBA" id="ARBA00023136"/>
    </source>
</evidence>
<evidence type="ECO:0000313" key="8">
    <source>
        <dbReference type="EMBL" id="KAJ5068079.1"/>
    </source>
</evidence>
<organism evidence="8 9">
    <name type="scientific">Anaeramoeba ignava</name>
    <name type="common">Anaerobic marine amoeba</name>
    <dbReference type="NCBI Taxonomy" id="1746090"/>
    <lineage>
        <taxon>Eukaryota</taxon>
        <taxon>Metamonada</taxon>
        <taxon>Anaeramoebidae</taxon>
        <taxon>Anaeramoeba</taxon>
    </lineage>
</organism>
<evidence type="ECO:0000313" key="9">
    <source>
        <dbReference type="Proteomes" id="UP001149090"/>
    </source>
</evidence>
<feature type="compositionally biased region" description="Basic and acidic residues" evidence="6">
    <location>
        <begin position="412"/>
        <end position="437"/>
    </location>
</feature>
<dbReference type="AlphaFoldDB" id="A0A9Q0R5K4"/>
<dbReference type="GO" id="GO:0016020">
    <property type="term" value="C:membrane"/>
    <property type="evidence" value="ECO:0007669"/>
    <property type="project" value="UniProtKB-SubCell"/>
</dbReference>
<name>A0A9Q0R5K4_ANAIG</name>
<feature type="transmembrane region" description="Helical" evidence="7">
    <location>
        <begin position="223"/>
        <end position="244"/>
    </location>
</feature>
<keyword evidence="3 7" id="KW-0812">Transmembrane</keyword>
<feature type="compositionally biased region" description="Polar residues" evidence="6">
    <location>
        <begin position="363"/>
        <end position="380"/>
    </location>
</feature>
<gene>
    <name evidence="8" type="ORF">M0811_12665</name>
</gene>
<reference evidence="8" key="1">
    <citation type="submission" date="2022-10" db="EMBL/GenBank/DDBJ databases">
        <title>Novel sulphate-reducing endosymbionts in the free-living metamonad Anaeramoeba.</title>
        <authorList>
            <person name="Jerlstrom-Hultqvist J."/>
            <person name="Cepicka I."/>
            <person name="Gallot-Lavallee L."/>
            <person name="Salas-Leiva D."/>
            <person name="Curtis B.A."/>
            <person name="Zahonova K."/>
            <person name="Pipaliya S."/>
            <person name="Dacks J."/>
            <person name="Roger A.J."/>
        </authorList>
    </citation>
    <scope>NUCLEOTIDE SEQUENCE</scope>
    <source>
        <strain evidence="8">BMAN</strain>
    </source>
</reference>
<feature type="transmembrane region" description="Helical" evidence="7">
    <location>
        <begin position="164"/>
        <end position="185"/>
    </location>
</feature>
<feature type="region of interest" description="Disordered" evidence="6">
    <location>
        <begin position="363"/>
        <end position="454"/>
    </location>
</feature>
<comment type="subcellular location">
    <subcellularLocation>
        <location evidence="1">Membrane</location>
        <topology evidence="1">Multi-pass membrane protein</topology>
    </subcellularLocation>
</comment>
<keyword evidence="4 7" id="KW-1133">Transmembrane helix</keyword>
<dbReference type="Pfam" id="PF07851">
    <property type="entry name" value="TMEM120A-B"/>
    <property type="match status" value="1"/>
</dbReference>
<feature type="transmembrane region" description="Helical" evidence="7">
    <location>
        <begin position="279"/>
        <end position="299"/>
    </location>
</feature>
<sequence length="454" mass="53628">MNEKLNEKQCFERDIQEFQENQLKVKDIVTEFNEASDTMQRVQKKAQLGIQKQWREMQRLSAVSRGLLKEKELTIREFREFKKNLAEDAVFLKTLESNFPQKYSRLVTIFLGNVNFYIPTLSERFKFKTEYEMFKRNATITYLAVTLILIVLSILNFSTFVKKLLFPVHCYLVYFYVTITVRESILKAHGSNIKMWWSLHHYLSITNSIILLLWPYSEIYKSFLTFFLFFSFYTGFVQILQYYYQISQVYKLRALGQIRLEDTVNTDSTQIHWFPSMKFLLPFIIVGQFWQLINAYYLISKYLTTQNAEIHAFLSGICFLLMFIGNFVTTIYIIQEKFGKPKPSKKGISTAFSMNFINTKNEQKNGNSKIVNSDQSQQNPLEKPNVDNVIHRTKQEIQSSDDESTYSSVEDEDKKSNENSNEKSNENLNEKLNEKSNENLNENPNQILRNRNQK</sequence>
<evidence type="ECO:0000256" key="2">
    <source>
        <dbReference type="ARBA" id="ARBA00009700"/>
    </source>
</evidence>
<evidence type="ECO:0000256" key="4">
    <source>
        <dbReference type="ARBA" id="ARBA00022989"/>
    </source>
</evidence>
<feature type="compositionally biased region" description="Polar residues" evidence="6">
    <location>
        <begin position="444"/>
        <end position="454"/>
    </location>
</feature>
<protein>
    <submittedName>
        <fullName evidence="8">Transmembrane protein induced by tumor necrosis factor alpha</fullName>
    </submittedName>
</protein>
<accession>A0A9Q0R5K4</accession>
<keyword evidence="5 7" id="KW-0472">Membrane</keyword>
<dbReference type="EMBL" id="JAPDFW010000121">
    <property type="protein sequence ID" value="KAJ5068079.1"/>
    <property type="molecule type" value="Genomic_DNA"/>
</dbReference>
<dbReference type="OMA" id="YFYLAMA"/>
<dbReference type="PANTHER" id="PTHR21433:SF0">
    <property type="entry name" value="TRANSMEMBRANE PROTEIN 120 HOMOLOG"/>
    <property type="match status" value="1"/>
</dbReference>
<comment type="similarity">
    <text evidence="2">Belongs to the TMEM120 family.</text>
</comment>
<dbReference type="OrthoDB" id="2015098at2759"/>
<dbReference type="PANTHER" id="PTHR21433">
    <property type="entry name" value="TRANSMEMBRANE PROTEIN INDUCED BY TUMOR NECROSIS FACTOR ALPHA"/>
    <property type="match status" value="1"/>
</dbReference>
<evidence type="ECO:0000256" key="1">
    <source>
        <dbReference type="ARBA" id="ARBA00004141"/>
    </source>
</evidence>
<feature type="transmembrane region" description="Helical" evidence="7">
    <location>
        <begin position="311"/>
        <end position="334"/>
    </location>
</feature>
<feature type="transmembrane region" description="Helical" evidence="7">
    <location>
        <begin position="197"/>
        <end position="217"/>
    </location>
</feature>
<dbReference type="Proteomes" id="UP001149090">
    <property type="component" value="Unassembled WGS sequence"/>
</dbReference>
<comment type="caution">
    <text evidence="8">The sequence shown here is derived from an EMBL/GenBank/DDBJ whole genome shotgun (WGS) entry which is preliminary data.</text>
</comment>
<dbReference type="InterPro" id="IPR012926">
    <property type="entry name" value="TMEM120A/B"/>
</dbReference>
<proteinExistence type="inferred from homology"/>
<feature type="transmembrane region" description="Helical" evidence="7">
    <location>
        <begin position="140"/>
        <end position="158"/>
    </location>
</feature>
<evidence type="ECO:0000256" key="6">
    <source>
        <dbReference type="SAM" id="MobiDB-lite"/>
    </source>
</evidence>
<evidence type="ECO:0000256" key="7">
    <source>
        <dbReference type="SAM" id="Phobius"/>
    </source>
</evidence>